<evidence type="ECO:0000256" key="4">
    <source>
        <dbReference type="ARBA" id="ARBA00022496"/>
    </source>
</evidence>
<dbReference type="Gene3D" id="3.40.50.300">
    <property type="entry name" value="P-loop containing nucleotide triphosphate hydrolases"/>
    <property type="match status" value="1"/>
</dbReference>
<dbReference type="InterPro" id="IPR051535">
    <property type="entry name" value="Siderophore_ABC-ATPase"/>
</dbReference>
<proteinExistence type="predicted"/>
<dbReference type="FunFam" id="3.40.50.300:FF:000134">
    <property type="entry name" value="Iron-enterobactin ABC transporter ATP-binding protein"/>
    <property type="match status" value="1"/>
</dbReference>
<keyword evidence="7" id="KW-0408">Iron</keyword>
<keyword evidence="4" id="KW-0410">Iron transport</keyword>
<evidence type="ECO:0000256" key="1">
    <source>
        <dbReference type="ARBA" id="ARBA00004202"/>
    </source>
</evidence>
<feature type="domain" description="ABC transporter" evidence="10">
    <location>
        <begin position="2"/>
        <end position="236"/>
    </location>
</feature>
<organism evidence="12 13">
    <name type="scientific">Myroides odoratus</name>
    <name type="common">Flavobacterium odoratum</name>
    <dbReference type="NCBI Taxonomy" id="256"/>
    <lineage>
        <taxon>Bacteria</taxon>
        <taxon>Pseudomonadati</taxon>
        <taxon>Bacteroidota</taxon>
        <taxon>Flavobacteriia</taxon>
        <taxon>Flavobacteriales</taxon>
        <taxon>Flavobacteriaceae</taxon>
        <taxon>Myroides</taxon>
    </lineage>
</organism>
<dbReference type="GeneID" id="93527903"/>
<dbReference type="Proteomes" id="UP000255024">
    <property type="component" value="Unassembled WGS sequence"/>
</dbReference>
<dbReference type="OrthoDB" id="9806726at2"/>
<evidence type="ECO:0000256" key="9">
    <source>
        <dbReference type="ARBA" id="ARBA00023136"/>
    </source>
</evidence>
<dbReference type="PROSITE" id="PS00211">
    <property type="entry name" value="ABC_TRANSPORTER_1"/>
    <property type="match status" value="1"/>
</dbReference>
<dbReference type="PROSITE" id="PS50893">
    <property type="entry name" value="ABC_TRANSPORTER_2"/>
    <property type="match status" value="1"/>
</dbReference>
<reference evidence="12 13" key="1">
    <citation type="submission" date="2018-06" db="EMBL/GenBank/DDBJ databases">
        <authorList>
            <consortium name="Pathogen Informatics"/>
            <person name="Doyle S."/>
        </authorList>
    </citation>
    <scope>NUCLEOTIDE SEQUENCE [LARGE SCALE GENOMIC DNA]</scope>
    <source>
        <strain evidence="12 13">NCTC11179</strain>
    </source>
</reference>
<evidence type="ECO:0000313" key="13">
    <source>
        <dbReference type="Proteomes" id="UP000255024"/>
    </source>
</evidence>
<dbReference type="PANTHER" id="PTHR42771">
    <property type="entry name" value="IRON(3+)-HYDROXAMATE IMPORT ATP-BINDING PROTEIN FHUC"/>
    <property type="match status" value="1"/>
</dbReference>
<dbReference type="GO" id="GO:0005524">
    <property type="term" value="F:ATP binding"/>
    <property type="evidence" value="ECO:0007669"/>
    <property type="project" value="UniProtKB-KW"/>
</dbReference>
<dbReference type="GO" id="GO:0006826">
    <property type="term" value="P:iron ion transport"/>
    <property type="evidence" value="ECO:0007669"/>
    <property type="project" value="UniProtKB-KW"/>
</dbReference>
<evidence type="ECO:0000256" key="8">
    <source>
        <dbReference type="ARBA" id="ARBA00023065"/>
    </source>
</evidence>
<gene>
    <name evidence="12" type="primary">fhuC</name>
    <name evidence="11" type="ORF">I6I88_09565</name>
    <name evidence="12" type="ORF">NCTC11179_01187</name>
</gene>
<dbReference type="InterPro" id="IPR003593">
    <property type="entry name" value="AAA+_ATPase"/>
</dbReference>
<comment type="subcellular location">
    <subcellularLocation>
        <location evidence="1">Cell membrane</location>
        <topology evidence="1">Peripheral membrane protein</topology>
    </subcellularLocation>
</comment>
<dbReference type="CDD" id="cd03214">
    <property type="entry name" value="ABC_Iron-Siderophores_B12_Hemin"/>
    <property type="match status" value="1"/>
</dbReference>
<dbReference type="EMBL" id="UGQL01000001">
    <property type="protein sequence ID" value="STZ27651.1"/>
    <property type="molecule type" value="Genomic_DNA"/>
</dbReference>
<dbReference type="Proteomes" id="UP000596202">
    <property type="component" value="Chromosome"/>
</dbReference>
<protein>
    <submittedName>
        <fullName evidence="11">ATP-binding cassette domain-containing protein</fullName>
    </submittedName>
    <submittedName>
        <fullName evidence="12">Iron(3+)-hydroxamate import ATP-binding protein FhuC</fullName>
        <ecNumber evidence="12">3.6.3.34</ecNumber>
    </submittedName>
</protein>
<dbReference type="Pfam" id="PF00005">
    <property type="entry name" value="ABC_tran"/>
    <property type="match status" value="1"/>
</dbReference>
<reference evidence="11 14" key="2">
    <citation type="submission" date="2021-01" db="EMBL/GenBank/DDBJ databases">
        <title>FDA dAtabase for Regulatory Grade micrObial Sequences (FDA-ARGOS): Supporting development and validation of Infectious Disease Dx tests.</title>
        <authorList>
            <person name="Sproer C."/>
            <person name="Gronow S."/>
            <person name="Severitt S."/>
            <person name="Schroder I."/>
            <person name="Tallon L."/>
            <person name="Sadzewicz L."/>
            <person name="Zhao X."/>
            <person name="Boylan J."/>
            <person name="Ott S."/>
            <person name="Bowen H."/>
            <person name="Vavikolanu K."/>
            <person name="Mehta A."/>
            <person name="Aluvathingal J."/>
            <person name="Nadendla S."/>
            <person name="Lowell S."/>
            <person name="Myers T."/>
            <person name="Yan Y."/>
            <person name="Sichtig H."/>
        </authorList>
    </citation>
    <scope>NUCLEOTIDE SEQUENCE [LARGE SCALE GENOMIC DNA]</scope>
    <source>
        <strain evidence="11 14">FDAARGOS_1131</strain>
    </source>
</reference>
<dbReference type="GO" id="GO:0005886">
    <property type="term" value="C:plasma membrane"/>
    <property type="evidence" value="ECO:0007669"/>
    <property type="project" value="UniProtKB-SubCell"/>
</dbReference>
<dbReference type="SMART" id="SM00382">
    <property type="entry name" value="AAA"/>
    <property type="match status" value="1"/>
</dbReference>
<evidence type="ECO:0000313" key="11">
    <source>
        <dbReference type="EMBL" id="QQT98481.1"/>
    </source>
</evidence>
<accession>A0A378S057</accession>
<keyword evidence="9" id="KW-0472">Membrane</keyword>
<dbReference type="InterPro" id="IPR017871">
    <property type="entry name" value="ABC_transporter-like_CS"/>
</dbReference>
<evidence type="ECO:0000313" key="14">
    <source>
        <dbReference type="Proteomes" id="UP000596202"/>
    </source>
</evidence>
<sequence>MIQVNQVSKSYGEKLILNQVCVSFPKGKISCFIGGNGTGKSTLLSIISRLVSRDKGEINLLNKEVLSYTNEDFAKRLAILKQSNSPNIRLTVKELVSFGRFPHSKGRLKKEDHQKIEESIAFMGLKDIENQFIDELSGGQRQRAFLAMVLAQDTEYILLDEPLNNLDMKHSVEIMKTLRELADKYQKTIVIVVHDINYAAAYADYIAAVKNHQILYFGPTNEVITEEKMKDVFDIDMKIIDNGDHKICVYFK</sequence>
<dbReference type="InterPro" id="IPR027417">
    <property type="entry name" value="P-loop_NTPase"/>
</dbReference>
<dbReference type="PANTHER" id="PTHR42771:SF3">
    <property type="entry name" value="PETROBACTIN IMPORT ATP-BINDING PROTEIN YCLP"/>
    <property type="match status" value="1"/>
</dbReference>
<keyword evidence="12" id="KW-0378">Hydrolase</keyword>
<keyword evidence="5" id="KW-0547">Nucleotide-binding</keyword>
<keyword evidence="8" id="KW-0406">Ion transport</keyword>
<dbReference type="EMBL" id="CP068108">
    <property type="protein sequence ID" value="QQT98481.1"/>
    <property type="molecule type" value="Genomic_DNA"/>
</dbReference>
<dbReference type="InterPro" id="IPR003439">
    <property type="entry name" value="ABC_transporter-like_ATP-bd"/>
</dbReference>
<dbReference type="RefSeq" id="WP_002985279.1">
    <property type="nucleotide sequence ID" value="NZ_CP068107.1"/>
</dbReference>
<dbReference type="AlphaFoldDB" id="A0A378S057"/>
<evidence type="ECO:0000256" key="6">
    <source>
        <dbReference type="ARBA" id="ARBA00022840"/>
    </source>
</evidence>
<dbReference type="EC" id="3.6.3.34" evidence="12"/>
<name>A0A378S057_MYROD</name>
<evidence type="ECO:0000256" key="2">
    <source>
        <dbReference type="ARBA" id="ARBA00022448"/>
    </source>
</evidence>
<keyword evidence="3" id="KW-1003">Cell membrane</keyword>
<evidence type="ECO:0000256" key="5">
    <source>
        <dbReference type="ARBA" id="ARBA00022741"/>
    </source>
</evidence>
<keyword evidence="2" id="KW-0813">Transport</keyword>
<keyword evidence="13" id="KW-1185">Reference proteome</keyword>
<dbReference type="GO" id="GO:0016887">
    <property type="term" value="F:ATP hydrolysis activity"/>
    <property type="evidence" value="ECO:0007669"/>
    <property type="project" value="InterPro"/>
</dbReference>
<keyword evidence="6 12" id="KW-0067">ATP-binding</keyword>
<dbReference type="SUPFAM" id="SSF52540">
    <property type="entry name" value="P-loop containing nucleoside triphosphate hydrolases"/>
    <property type="match status" value="1"/>
</dbReference>
<evidence type="ECO:0000313" key="12">
    <source>
        <dbReference type="EMBL" id="STZ27651.1"/>
    </source>
</evidence>
<evidence type="ECO:0000259" key="10">
    <source>
        <dbReference type="PROSITE" id="PS50893"/>
    </source>
</evidence>
<evidence type="ECO:0000256" key="3">
    <source>
        <dbReference type="ARBA" id="ARBA00022475"/>
    </source>
</evidence>
<evidence type="ECO:0000256" key="7">
    <source>
        <dbReference type="ARBA" id="ARBA00023004"/>
    </source>
</evidence>